<evidence type="ECO:0000313" key="8">
    <source>
        <dbReference type="Proteomes" id="UP001056708"/>
    </source>
</evidence>
<dbReference type="Proteomes" id="UP001056708">
    <property type="component" value="Chromosome"/>
</dbReference>
<dbReference type="SUPFAM" id="SSF111369">
    <property type="entry name" value="HlyD-like secretion proteins"/>
    <property type="match status" value="2"/>
</dbReference>
<gene>
    <name evidence="7" type="ORF">NEA10_04410</name>
</gene>
<evidence type="ECO:0000256" key="4">
    <source>
        <dbReference type="SAM" id="SignalP"/>
    </source>
</evidence>
<evidence type="ECO:0000259" key="6">
    <source>
        <dbReference type="Pfam" id="PF25967"/>
    </source>
</evidence>
<dbReference type="InterPro" id="IPR058792">
    <property type="entry name" value="Beta-barrel_RND_2"/>
</dbReference>
<organism evidence="7 8">
    <name type="scientific">Phormidium yuhuli AB48</name>
    <dbReference type="NCBI Taxonomy" id="2940671"/>
    <lineage>
        <taxon>Bacteria</taxon>
        <taxon>Bacillati</taxon>
        <taxon>Cyanobacteriota</taxon>
        <taxon>Cyanophyceae</taxon>
        <taxon>Oscillatoriophycideae</taxon>
        <taxon>Oscillatoriales</taxon>
        <taxon>Oscillatoriaceae</taxon>
        <taxon>Phormidium</taxon>
        <taxon>Phormidium yuhuli</taxon>
    </lineage>
</organism>
<dbReference type="Gene3D" id="2.40.420.20">
    <property type="match status" value="1"/>
</dbReference>
<dbReference type="Gene3D" id="2.40.50.100">
    <property type="match status" value="2"/>
</dbReference>
<feature type="region of interest" description="Disordered" evidence="3">
    <location>
        <begin position="23"/>
        <end position="46"/>
    </location>
</feature>
<dbReference type="Pfam" id="PF25967">
    <property type="entry name" value="RND-MFP_C"/>
    <property type="match status" value="1"/>
</dbReference>
<evidence type="ECO:0000313" key="7">
    <source>
        <dbReference type="EMBL" id="USR91973.1"/>
    </source>
</evidence>
<feature type="coiled-coil region" evidence="2">
    <location>
        <begin position="115"/>
        <end position="194"/>
    </location>
</feature>
<dbReference type="InterPro" id="IPR058627">
    <property type="entry name" value="MdtA-like_C"/>
</dbReference>
<evidence type="ECO:0000259" key="5">
    <source>
        <dbReference type="Pfam" id="PF25954"/>
    </source>
</evidence>
<feature type="signal peptide" evidence="4">
    <location>
        <begin position="1"/>
        <end position="20"/>
    </location>
</feature>
<keyword evidence="2" id="KW-0175">Coiled coil</keyword>
<evidence type="ECO:0000256" key="1">
    <source>
        <dbReference type="ARBA" id="ARBA00009477"/>
    </source>
</evidence>
<comment type="similarity">
    <text evidence="1">Belongs to the membrane fusion protein (MFP) (TC 8.A.1) family.</text>
</comment>
<dbReference type="NCBIfam" id="TIGR01730">
    <property type="entry name" value="RND_mfp"/>
    <property type="match status" value="1"/>
</dbReference>
<dbReference type="RefSeq" id="WP_252664053.1">
    <property type="nucleotide sequence ID" value="NZ_CP098611.1"/>
</dbReference>
<feature type="domain" description="CusB-like beta-barrel" evidence="5">
    <location>
        <begin position="264"/>
        <end position="341"/>
    </location>
</feature>
<dbReference type="Gene3D" id="2.40.30.170">
    <property type="match status" value="1"/>
</dbReference>
<accession>A0ABY5AT01</accession>
<protein>
    <submittedName>
        <fullName evidence="7">Efflux RND transporter periplasmic adaptor subunit</fullName>
    </submittedName>
</protein>
<feature type="chain" id="PRO_5046054051" evidence="4">
    <location>
        <begin position="21"/>
        <end position="427"/>
    </location>
</feature>
<keyword evidence="8" id="KW-1185">Reference proteome</keyword>
<dbReference type="Pfam" id="PF25954">
    <property type="entry name" value="Beta-barrel_RND_2"/>
    <property type="match status" value="1"/>
</dbReference>
<evidence type="ECO:0000256" key="2">
    <source>
        <dbReference type="SAM" id="Coils"/>
    </source>
</evidence>
<dbReference type="PANTHER" id="PTHR30469">
    <property type="entry name" value="MULTIDRUG RESISTANCE PROTEIN MDTA"/>
    <property type="match status" value="1"/>
</dbReference>
<dbReference type="EMBL" id="CP098611">
    <property type="protein sequence ID" value="USR91973.1"/>
    <property type="molecule type" value="Genomic_DNA"/>
</dbReference>
<feature type="domain" description="Multidrug resistance protein MdtA-like C-terminal permuted SH3" evidence="6">
    <location>
        <begin position="345"/>
        <end position="404"/>
    </location>
</feature>
<dbReference type="PROSITE" id="PS51257">
    <property type="entry name" value="PROKAR_LIPOPROTEIN"/>
    <property type="match status" value="1"/>
</dbReference>
<dbReference type="PANTHER" id="PTHR30469:SF15">
    <property type="entry name" value="HLYD FAMILY OF SECRETION PROTEINS"/>
    <property type="match status" value="1"/>
</dbReference>
<reference evidence="7" key="1">
    <citation type="submission" date="2022-06" db="EMBL/GenBank/DDBJ databases">
        <title>Genome sequence of Phormidium yuhuli AB48 isolated from an industrial photobioreactor environment.</title>
        <authorList>
            <person name="Qiu Y."/>
            <person name="Noonan A.J.C."/>
            <person name="Dofher K."/>
            <person name="Koch M."/>
            <person name="Kieft B."/>
            <person name="Lin X."/>
            <person name="Ziels R.M."/>
            <person name="Hallam S.J."/>
        </authorList>
    </citation>
    <scope>NUCLEOTIDE SEQUENCE</scope>
    <source>
        <strain evidence="7">AB48</strain>
    </source>
</reference>
<dbReference type="InterPro" id="IPR006143">
    <property type="entry name" value="RND_pump_MFP"/>
</dbReference>
<proteinExistence type="inferred from homology"/>
<sequence length="427" mass="47027">MKRPKTWLMGILMGSLWLTMGCSPNDGESAQAQPSGPGESREQGDRTVTVDVAIAEAQTRSRELNYSGTTQPLRRVSLRARSDGQLLNLNADVGDPVFQGQVIARVEDTLLLSELAGVEAEVSVRQSEVEEARNQRIEAEFRVEEIRAELDQAEVDARRLKNLAGEGAIPRREAELAQTRVRTLEQQLRSAQEQVRIRDRAVASAQQRVGAQEAVVAGVQQRLSYTDVPSPLNAVVLERLLEPGDVVQSGDVILELGDFSEVEIRIEIPDRDRSQISLGQAVDVTLDAFPNQEFVGRVSRIFPNADPVARLIPVQITLRNPDVPNGELGGGLLARVTLNTASQQLVTIPERALEISAQGDNTLFIVEGNESETTVSARRVELGEREDDEVEILQGLAPGEQFIVRSDRPLRDGQTVRRSFLSQPRNE</sequence>
<name>A0ABY5AT01_9CYAN</name>
<keyword evidence="4" id="KW-0732">Signal</keyword>
<evidence type="ECO:0000256" key="3">
    <source>
        <dbReference type="SAM" id="MobiDB-lite"/>
    </source>
</evidence>